<dbReference type="EMBL" id="KY052813">
    <property type="protein sequence ID" value="ASF00088.1"/>
    <property type="molecule type" value="Genomic_DNA"/>
</dbReference>
<name>A0A218MLE7_9VIRU</name>
<accession>A0A218MLE7</accession>
<reference evidence="2" key="2">
    <citation type="journal article" date="2017" name="Nat. Commun.">
        <title>Single-virus genomics reveals hidden cosmopolitan and abundant viruses.</title>
        <authorList>
            <person name="Martinez-Hernandez F."/>
            <person name="Fornas O."/>
            <person name="Lluesma Gomez M."/>
            <person name="Bolduc B."/>
            <person name="de la Cruz Pena M.J."/>
            <person name="Martinez J.M."/>
            <person name="Anton J."/>
            <person name="Gasol J.M."/>
            <person name="Rosselli R."/>
            <person name="Rodriguez-Valera F."/>
            <person name="Sullivan M.B."/>
            <person name="Acinas S.G."/>
            <person name="Martinez-Garcia M."/>
        </authorList>
    </citation>
    <scope>NUCLEOTIDE SEQUENCE</scope>
</reference>
<protein>
    <submittedName>
        <fullName evidence="2">Uncharacterized protein</fullName>
    </submittedName>
</protein>
<evidence type="ECO:0000313" key="2">
    <source>
        <dbReference type="EMBL" id="ASF00088.1"/>
    </source>
</evidence>
<sequence>MMIQQPSLDAPVPGEGLTHELGDRPWQKPAQLTNVDDVMPFYKEKILDEEFIPQLLQVIELGIPLTTIANAMQSAAVMEGVHSIDVGVLMLPIIVELLKFVAEKNDVKYTTGMEKRDVAPNEQMATALAMKDLKEEEGQSVEQPMEEAPVEEPQPRGLMARSM</sequence>
<proteinExistence type="predicted"/>
<feature type="region of interest" description="Disordered" evidence="1">
    <location>
        <begin position="1"/>
        <end position="24"/>
    </location>
</feature>
<evidence type="ECO:0000256" key="1">
    <source>
        <dbReference type="SAM" id="MobiDB-lite"/>
    </source>
</evidence>
<reference evidence="2" key="1">
    <citation type="submission" date="2016-10" db="EMBL/GenBank/DDBJ databases">
        <authorList>
            <person name="Varghese N."/>
        </authorList>
    </citation>
    <scope>NUCLEOTIDE SEQUENCE</scope>
</reference>
<feature type="region of interest" description="Disordered" evidence="1">
    <location>
        <begin position="134"/>
        <end position="163"/>
    </location>
</feature>
<organism evidence="2">
    <name type="scientific">uncultured virus</name>
    <dbReference type="NCBI Taxonomy" id="340016"/>
    <lineage>
        <taxon>Viruses</taxon>
        <taxon>environmental samples</taxon>
    </lineage>
</organism>